<organism evidence="6 7">
    <name type="scientific">Actinomadura viridis</name>
    <dbReference type="NCBI Taxonomy" id="58110"/>
    <lineage>
        <taxon>Bacteria</taxon>
        <taxon>Bacillati</taxon>
        <taxon>Actinomycetota</taxon>
        <taxon>Actinomycetes</taxon>
        <taxon>Streptosporangiales</taxon>
        <taxon>Thermomonosporaceae</taxon>
        <taxon>Actinomadura</taxon>
    </lineage>
</organism>
<dbReference type="InterPro" id="IPR011761">
    <property type="entry name" value="ATP-grasp"/>
</dbReference>
<feature type="domain" description="ATP-grasp" evidence="5">
    <location>
        <begin position="112"/>
        <end position="294"/>
    </location>
</feature>
<name>A0A931DH53_9ACTN</name>
<keyword evidence="1" id="KW-0436">Ligase</keyword>
<proteinExistence type="predicted"/>
<gene>
    <name evidence="6" type="ORF">IW256_001529</name>
</gene>
<dbReference type="GO" id="GO:0005524">
    <property type="term" value="F:ATP binding"/>
    <property type="evidence" value="ECO:0007669"/>
    <property type="project" value="UniProtKB-UniRule"/>
</dbReference>
<reference evidence="6" key="1">
    <citation type="submission" date="2020-11" db="EMBL/GenBank/DDBJ databases">
        <title>Sequencing the genomes of 1000 actinobacteria strains.</title>
        <authorList>
            <person name="Klenk H.-P."/>
        </authorList>
    </citation>
    <scope>NUCLEOTIDE SEQUENCE</scope>
    <source>
        <strain evidence="6">DSM 43175</strain>
    </source>
</reference>
<accession>A0A931DH53</accession>
<keyword evidence="2 4" id="KW-0547">Nucleotide-binding</keyword>
<dbReference type="Gene3D" id="3.30.470.20">
    <property type="entry name" value="ATP-grasp fold, B domain"/>
    <property type="match status" value="1"/>
</dbReference>
<dbReference type="Proteomes" id="UP000614047">
    <property type="component" value="Unassembled WGS sequence"/>
</dbReference>
<evidence type="ECO:0000256" key="1">
    <source>
        <dbReference type="ARBA" id="ARBA00022598"/>
    </source>
</evidence>
<dbReference type="EMBL" id="JADOUA010000001">
    <property type="protein sequence ID" value="MBG6087416.1"/>
    <property type="molecule type" value="Genomic_DNA"/>
</dbReference>
<comment type="caution">
    <text evidence="6">The sequence shown here is derived from an EMBL/GenBank/DDBJ whole genome shotgun (WGS) entry which is preliminary data.</text>
</comment>
<dbReference type="InterPro" id="IPR052032">
    <property type="entry name" value="ATP-dep_AA_Ligase"/>
</dbReference>
<sequence length="396" mass="42415">MGAPHSLSHSLVLVAGKVTDSVTSGFLPAAARLAAGRGLAVALLTDRPDEHAEVFDGPITGCDVTDYREIVARGEPAALFSNSDFLQAPTALAAAYLGLPGKDWRAATRTKNKALMRRHLAALDPVFSADADRVPRDAPYPLVLKPREGVASEDVFLVHDAAELAARREEVRARRPDALVAEEYLPGDLHTLETLGDGHTIHVLGSFRTRLSPPPHFIEERLEWAPPPPEAGQVLAQLEALGVGLGACHTEFVVHEGRARLIEVNYRLIGDHCDFLMADLLGVPLFDLVLGVHLGERLPADLRADLPGPAGEGRHAVADVVLADRPGVLTAAPGAVELADGAVRLSYRPQRPVGERVALTRTNRDYLGTIRAIGPSRAEVESAVARFRAAHAWTIA</sequence>
<evidence type="ECO:0000256" key="3">
    <source>
        <dbReference type="ARBA" id="ARBA00022840"/>
    </source>
</evidence>
<keyword evidence="3 4" id="KW-0067">ATP-binding</keyword>
<evidence type="ECO:0000256" key="4">
    <source>
        <dbReference type="PROSITE-ProRule" id="PRU00409"/>
    </source>
</evidence>
<protein>
    <submittedName>
        <fullName evidence="6">Biotin carboxylase</fullName>
    </submittedName>
</protein>
<dbReference type="GO" id="GO:0016874">
    <property type="term" value="F:ligase activity"/>
    <property type="evidence" value="ECO:0007669"/>
    <property type="project" value="UniProtKB-KW"/>
</dbReference>
<dbReference type="PANTHER" id="PTHR43585:SF2">
    <property type="entry name" value="ATP-GRASP ENZYME FSQD"/>
    <property type="match status" value="1"/>
</dbReference>
<dbReference type="RefSeq" id="WP_197010279.1">
    <property type="nucleotide sequence ID" value="NZ_BAABES010000006.1"/>
</dbReference>
<dbReference type="GO" id="GO:0046872">
    <property type="term" value="F:metal ion binding"/>
    <property type="evidence" value="ECO:0007669"/>
    <property type="project" value="InterPro"/>
</dbReference>
<dbReference type="SUPFAM" id="SSF56059">
    <property type="entry name" value="Glutathione synthetase ATP-binding domain-like"/>
    <property type="match status" value="1"/>
</dbReference>
<dbReference type="PANTHER" id="PTHR43585">
    <property type="entry name" value="FUMIPYRROLE BIOSYNTHESIS PROTEIN C"/>
    <property type="match status" value="1"/>
</dbReference>
<dbReference type="AlphaFoldDB" id="A0A931DH53"/>
<evidence type="ECO:0000313" key="7">
    <source>
        <dbReference type="Proteomes" id="UP000614047"/>
    </source>
</evidence>
<keyword evidence="7" id="KW-1185">Reference proteome</keyword>
<evidence type="ECO:0000259" key="5">
    <source>
        <dbReference type="PROSITE" id="PS50975"/>
    </source>
</evidence>
<evidence type="ECO:0000313" key="6">
    <source>
        <dbReference type="EMBL" id="MBG6087416.1"/>
    </source>
</evidence>
<dbReference type="PROSITE" id="PS50975">
    <property type="entry name" value="ATP_GRASP"/>
    <property type="match status" value="1"/>
</dbReference>
<evidence type="ECO:0000256" key="2">
    <source>
        <dbReference type="ARBA" id="ARBA00022741"/>
    </source>
</evidence>